<dbReference type="GO" id="GO:0005886">
    <property type="term" value="C:plasma membrane"/>
    <property type="evidence" value="ECO:0007669"/>
    <property type="project" value="UniProtKB-SubCell"/>
</dbReference>
<proteinExistence type="inferred from homology"/>
<name>A0A494Y3C7_9BACL</name>
<keyword evidence="1" id="KW-0472">Membrane</keyword>
<evidence type="ECO:0000313" key="2">
    <source>
        <dbReference type="EMBL" id="RKP57194.1"/>
    </source>
</evidence>
<dbReference type="PANTHER" id="PTHR33383">
    <property type="entry name" value="MEMBRANE PROTEIN INSERTION EFFICIENCY FACTOR-RELATED"/>
    <property type="match status" value="1"/>
</dbReference>
<sequence>MLLSWDVVQYTSECPIRTVRRPRRLAHIIEAFDGLSNFLHIRIRLCRYGRISCGDYGSVRMKIARRTLQAPIRFYRNFISPLTPPSCRFLPTCSAYALEAIEVHGVAKGTYLAVRRISKCHPFHKGGYDPVPPKKPKT</sequence>
<dbReference type="OrthoDB" id="9801753at2"/>
<dbReference type="InterPro" id="IPR002696">
    <property type="entry name" value="Membr_insert_effic_factor_YidD"/>
</dbReference>
<dbReference type="EMBL" id="RBZM01000002">
    <property type="protein sequence ID" value="RKP57194.1"/>
    <property type="molecule type" value="Genomic_DNA"/>
</dbReference>
<comment type="function">
    <text evidence="1">Could be involved in insertion of integral membrane proteins into the membrane.</text>
</comment>
<comment type="similarity">
    <text evidence="1">Belongs to the UPF0161 family.</text>
</comment>
<dbReference type="Proteomes" id="UP000282076">
    <property type="component" value="Unassembled WGS sequence"/>
</dbReference>
<gene>
    <name evidence="2" type="primary">yidD</name>
    <name evidence="2" type="ORF">D7Z26_04215</name>
</gene>
<evidence type="ECO:0000313" key="3">
    <source>
        <dbReference type="Proteomes" id="UP000282076"/>
    </source>
</evidence>
<keyword evidence="3" id="KW-1185">Reference proteome</keyword>
<protein>
    <recommendedName>
        <fullName evidence="1">Putative membrane protein insertion efficiency factor</fullName>
    </recommendedName>
</protein>
<dbReference type="Pfam" id="PF01809">
    <property type="entry name" value="YidD"/>
    <property type="match status" value="1"/>
</dbReference>
<evidence type="ECO:0000256" key="1">
    <source>
        <dbReference type="HAMAP-Rule" id="MF_00386"/>
    </source>
</evidence>
<dbReference type="NCBIfam" id="TIGR00278">
    <property type="entry name" value="membrane protein insertion efficiency factor YidD"/>
    <property type="match status" value="1"/>
</dbReference>
<dbReference type="AlphaFoldDB" id="A0A494Y3C7"/>
<comment type="subcellular location">
    <subcellularLocation>
        <location evidence="1">Cell membrane</location>
        <topology evidence="1">Peripheral membrane protein</topology>
        <orientation evidence="1">Cytoplasmic side</orientation>
    </subcellularLocation>
</comment>
<reference evidence="2 3" key="1">
    <citation type="submission" date="2018-10" db="EMBL/GenBank/DDBJ databases">
        <title>Cohnella sp. M2MS4P-1, whole genome shotgun sequence.</title>
        <authorList>
            <person name="Tuo L."/>
        </authorList>
    </citation>
    <scope>NUCLEOTIDE SEQUENCE [LARGE SCALE GENOMIC DNA]</scope>
    <source>
        <strain evidence="2 3">M2MS4P-1</strain>
    </source>
</reference>
<accession>A0A494Y3C7</accession>
<organism evidence="2 3">
    <name type="scientific">Cohnella endophytica</name>
    <dbReference type="NCBI Taxonomy" id="2419778"/>
    <lineage>
        <taxon>Bacteria</taxon>
        <taxon>Bacillati</taxon>
        <taxon>Bacillota</taxon>
        <taxon>Bacilli</taxon>
        <taxon>Bacillales</taxon>
        <taxon>Paenibacillaceae</taxon>
        <taxon>Cohnella</taxon>
    </lineage>
</organism>
<keyword evidence="1" id="KW-1003">Cell membrane</keyword>
<dbReference type="HAMAP" id="MF_00386">
    <property type="entry name" value="UPF0161_YidD"/>
    <property type="match status" value="1"/>
</dbReference>
<dbReference type="PANTHER" id="PTHR33383:SF1">
    <property type="entry name" value="MEMBRANE PROTEIN INSERTION EFFICIENCY FACTOR-RELATED"/>
    <property type="match status" value="1"/>
</dbReference>
<dbReference type="SMART" id="SM01234">
    <property type="entry name" value="Haemolytic"/>
    <property type="match status" value="1"/>
</dbReference>
<comment type="caution">
    <text evidence="2">The sequence shown here is derived from an EMBL/GenBank/DDBJ whole genome shotgun (WGS) entry which is preliminary data.</text>
</comment>